<proteinExistence type="predicted"/>
<reference evidence="2 3" key="1">
    <citation type="submission" date="2024-05" db="EMBL/GenBank/DDBJ databases">
        <title>A draft genome resource for the thread blight pathogen Marasmius tenuissimus strain MS-2.</title>
        <authorList>
            <person name="Yulfo-Soto G.E."/>
            <person name="Baruah I.K."/>
            <person name="Amoako-Attah I."/>
            <person name="Bukari Y."/>
            <person name="Meinhardt L.W."/>
            <person name="Bailey B.A."/>
            <person name="Cohen S.P."/>
        </authorList>
    </citation>
    <scope>NUCLEOTIDE SEQUENCE [LARGE SCALE GENOMIC DNA]</scope>
    <source>
        <strain evidence="2 3">MS-2</strain>
    </source>
</reference>
<gene>
    <name evidence="2" type="ORF">AAF712_004661</name>
</gene>
<feature type="compositionally biased region" description="Polar residues" evidence="1">
    <location>
        <begin position="133"/>
        <end position="147"/>
    </location>
</feature>
<dbReference type="Proteomes" id="UP001437256">
    <property type="component" value="Unassembled WGS sequence"/>
</dbReference>
<dbReference type="EMBL" id="JBBXMP010000019">
    <property type="protein sequence ID" value="KAL0068274.1"/>
    <property type="molecule type" value="Genomic_DNA"/>
</dbReference>
<evidence type="ECO:0000256" key="1">
    <source>
        <dbReference type="SAM" id="MobiDB-lite"/>
    </source>
</evidence>
<organism evidence="2 3">
    <name type="scientific">Marasmius tenuissimus</name>
    <dbReference type="NCBI Taxonomy" id="585030"/>
    <lineage>
        <taxon>Eukaryota</taxon>
        <taxon>Fungi</taxon>
        <taxon>Dikarya</taxon>
        <taxon>Basidiomycota</taxon>
        <taxon>Agaricomycotina</taxon>
        <taxon>Agaricomycetes</taxon>
        <taxon>Agaricomycetidae</taxon>
        <taxon>Agaricales</taxon>
        <taxon>Marasmiineae</taxon>
        <taxon>Marasmiaceae</taxon>
        <taxon>Marasmius</taxon>
    </lineage>
</organism>
<accession>A0ABR3A5J5</accession>
<feature type="compositionally biased region" description="Basic and acidic residues" evidence="1">
    <location>
        <begin position="73"/>
        <end position="87"/>
    </location>
</feature>
<evidence type="ECO:0000313" key="3">
    <source>
        <dbReference type="Proteomes" id="UP001437256"/>
    </source>
</evidence>
<protein>
    <submittedName>
        <fullName evidence="2">Uncharacterized protein</fullName>
    </submittedName>
</protein>
<feature type="region of interest" description="Disordered" evidence="1">
    <location>
        <begin position="49"/>
        <end position="147"/>
    </location>
</feature>
<sequence length="147" mass="15915">MAGLYHFIDTLEAKLRQIDAVPASEEDRRILDAALSLLPLPQLRSHSGEDYLSEAEVEAGPPKAGIPPQYKRSWTELSREPVAREVGEQEEVTPAKRQRLRMNRDTPRHVQSPATPSGSSLGGPSTRRRSGPNIASSGSGSAHATPA</sequence>
<name>A0ABR3A5J5_9AGAR</name>
<feature type="compositionally biased region" description="Low complexity" evidence="1">
    <location>
        <begin position="112"/>
        <end position="125"/>
    </location>
</feature>
<evidence type="ECO:0000313" key="2">
    <source>
        <dbReference type="EMBL" id="KAL0068274.1"/>
    </source>
</evidence>
<comment type="caution">
    <text evidence="2">The sequence shown here is derived from an EMBL/GenBank/DDBJ whole genome shotgun (WGS) entry which is preliminary data.</text>
</comment>
<keyword evidence="3" id="KW-1185">Reference proteome</keyword>